<evidence type="ECO:0000256" key="5">
    <source>
        <dbReference type="ARBA" id="ARBA00023136"/>
    </source>
</evidence>
<comment type="caution">
    <text evidence="7">The sequence shown here is derived from an EMBL/GenBank/DDBJ whole genome shotgun (WGS) entry which is preliminary data.</text>
</comment>
<name>A0AA37V4P2_9BACT</name>
<evidence type="ECO:0000313" key="8">
    <source>
        <dbReference type="Proteomes" id="UP001161325"/>
    </source>
</evidence>
<dbReference type="Pfam" id="PF09335">
    <property type="entry name" value="VTT_dom"/>
    <property type="match status" value="1"/>
</dbReference>
<accession>A0AA37V4P2</accession>
<dbReference type="PANTHER" id="PTHR42709">
    <property type="entry name" value="ALKALINE PHOSPHATASE LIKE PROTEIN"/>
    <property type="match status" value="1"/>
</dbReference>
<dbReference type="EMBL" id="BRXS01000008">
    <property type="protein sequence ID" value="GLC28197.1"/>
    <property type="molecule type" value="Genomic_DNA"/>
</dbReference>
<keyword evidence="4" id="KW-1133">Transmembrane helix</keyword>
<evidence type="ECO:0000256" key="1">
    <source>
        <dbReference type="ARBA" id="ARBA00004651"/>
    </source>
</evidence>
<keyword evidence="5" id="KW-0472">Membrane</keyword>
<comment type="subcellular location">
    <subcellularLocation>
        <location evidence="1">Cell membrane</location>
        <topology evidence="1">Multi-pass membrane protein</topology>
    </subcellularLocation>
</comment>
<feature type="domain" description="VTT" evidence="6">
    <location>
        <begin position="8"/>
        <end position="77"/>
    </location>
</feature>
<evidence type="ECO:0000256" key="3">
    <source>
        <dbReference type="ARBA" id="ARBA00022692"/>
    </source>
</evidence>
<evidence type="ECO:0000256" key="2">
    <source>
        <dbReference type="ARBA" id="ARBA00022475"/>
    </source>
</evidence>
<evidence type="ECO:0000313" key="7">
    <source>
        <dbReference type="EMBL" id="GLC28197.1"/>
    </source>
</evidence>
<protein>
    <recommendedName>
        <fullName evidence="6">VTT domain-containing protein</fullName>
    </recommendedName>
</protein>
<evidence type="ECO:0000259" key="6">
    <source>
        <dbReference type="Pfam" id="PF09335"/>
    </source>
</evidence>
<dbReference type="GO" id="GO:0005886">
    <property type="term" value="C:plasma membrane"/>
    <property type="evidence" value="ECO:0007669"/>
    <property type="project" value="UniProtKB-SubCell"/>
</dbReference>
<keyword evidence="3" id="KW-0812">Transmembrane</keyword>
<proteinExistence type="predicted"/>
<dbReference type="InterPro" id="IPR051311">
    <property type="entry name" value="DedA_domain"/>
</dbReference>
<gene>
    <name evidence="7" type="ORF">rosag_47100</name>
</gene>
<evidence type="ECO:0000256" key="4">
    <source>
        <dbReference type="ARBA" id="ARBA00022989"/>
    </source>
</evidence>
<dbReference type="InterPro" id="IPR032816">
    <property type="entry name" value="VTT_dom"/>
</dbReference>
<keyword evidence="2" id="KW-1003">Cell membrane</keyword>
<organism evidence="7 8">
    <name type="scientific">Roseisolibacter agri</name>
    <dbReference type="NCBI Taxonomy" id="2014610"/>
    <lineage>
        <taxon>Bacteria</taxon>
        <taxon>Pseudomonadati</taxon>
        <taxon>Gemmatimonadota</taxon>
        <taxon>Gemmatimonadia</taxon>
        <taxon>Gemmatimonadales</taxon>
        <taxon>Gemmatimonadaceae</taxon>
        <taxon>Roseisolibacter</taxon>
    </lineage>
</organism>
<keyword evidence="8" id="KW-1185">Reference proteome</keyword>
<reference evidence="7" key="1">
    <citation type="submission" date="2022-08" db="EMBL/GenBank/DDBJ databases">
        <title>Draft genome sequencing of Roseisolibacter agri AW1220.</title>
        <authorList>
            <person name="Tobiishi Y."/>
            <person name="Tonouchi A."/>
        </authorList>
    </citation>
    <scope>NUCLEOTIDE SEQUENCE</scope>
    <source>
        <strain evidence="7">AW1220</strain>
    </source>
</reference>
<dbReference type="AlphaFoldDB" id="A0AA37V4P2"/>
<dbReference type="Proteomes" id="UP001161325">
    <property type="component" value="Unassembled WGS sequence"/>
</dbReference>
<sequence>MDRRSHWFVLSGEDIDRTVAWLDRHGHAAVGVCRLIPALRTVALVPAGLVRMPLAPFLLYSAASTMAWTAALAYAGRLLGANEARVRVVLGPAPGSWSAR</sequence>
<dbReference type="RefSeq" id="WP_284352610.1">
    <property type="nucleotide sequence ID" value="NZ_BRXS01000008.1"/>
</dbReference>
<dbReference type="PANTHER" id="PTHR42709:SF6">
    <property type="entry name" value="UNDECAPRENYL PHOSPHATE TRANSPORTER A"/>
    <property type="match status" value="1"/>
</dbReference>